<organism evidence="1 2">
    <name type="scientific">Melissococcus plutonius</name>
    <dbReference type="NCBI Taxonomy" id="33970"/>
    <lineage>
        <taxon>Bacteria</taxon>
        <taxon>Bacillati</taxon>
        <taxon>Bacillota</taxon>
        <taxon>Bacilli</taxon>
        <taxon>Lactobacillales</taxon>
        <taxon>Enterococcaceae</taxon>
        <taxon>Melissococcus</taxon>
    </lineage>
</organism>
<dbReference type="GO" id="GO:0106435">
    <property type="term" value="F:carboxylesterase activity"/>
    <property type="evidence" value="ECO:0007669"/>
    <property type="project" value="UniProtKB-EC"/>
</dbReference>
<dbReference type="Proteomes" id="UP000269226">
    <property type="component" value="Chromosome"/>
</dbReference>
<evidence type="ECO:0000313" key="2">
    <source>
        <dbReference type="Proteomes" id="UP000269226"/>
    </source>
</evidence>
<dbReference type="InterPro" id="IPR029058">
    <property type="entry name" value="AB_hydrolase_fold"/>
</dbReference>
<keyword evidence="1" id="KW-0378">Hydrolase</keyword>
<protein>
    <submittedName>
        <fullName evidence="1">Carboxylesterase</fullName>
        <ecNumber evidence="1">3.1.1.1</ecNumber>
    </submittedName>
</protein>
<proteinExistence type="predicted"/>
<reference evidence="1 2" key="1">
    <citation type="submission" date="2018-01" db="EMBL/GenBank/DDBJ databases">
        <title>Whole genome sequence of Melissococcus plutonius DAT561.</title>
        <authorList>
            <person name="Okumura K."/>
            <person name="Takamatsu D."/>
            <person name="Okura M."/>
        </authorList>
    </citation>
    <scope>NUCLEOTIDE SEQUENCE [LARGE SCALE GENOMIC DNA]</scope>
    <source>
        <strain evidence="1 2">DAT561</strain>
    </source>
</reference>
<dbReference type="Gene3D" id="3.40.50.1820">
    <property type="entry name" value="alpha/beta hydrolase"/>
    <property type="match status" value="1"/>
</dbReference>
<sequence>MSKDGEKMNYQFKAGKESGHKFILLYEMDGNDRSLMEIARFIDPDSTLLTFKDTFREDGKNRAFGQNQLKQFDAAEFEEEGHELLSQIRMLSEKEEIPMKNWILLGRSYGATVAAHLLLEKKTTLHQAILFEPMPISESQETFLLEGTHIWLSKNHPDEDQSLVQQFRNRKATVVIEQSKKANKIAEEELLAAKKWLEKK</sequence>
<gene>
    <name evidence="1" type="ORF">DAT561_0760</name>
</gene>
<name>A0A2Z5Y1X9_9ENTE</name>
<dbReference type="AlphaFoldDB" id="A0A2Z5Y1X9"/>
<evidence type="ECO:0000313" key="1">
    <source>
        <dbReference type="EMBL" id="BBC60877.1"/>
    </source>
</evidence>
<dbReference type="EMBL" id="AP018492">
    <property type="protein sequence ID" value="BBC60877.1"/>
    <property type="molecule type" value="Genomic_DNA"/>
</dbReference>
<accession>A0A2Z5Y1X9</accession>
<dbReference type="SUPFAM" id="SSF53474">
    <property type="entry name" value="alpha/beta-Hydrolases"/>
    <property type="match status" value="1"/>
</dbReference>
<dbReference type="EC" id="3.1.1.1" evidence="1"/>